<feature type="transmembrane region" description="Helical" evidence="1">
    <location>
        <begin position="95"/>
        <end position="115"/>
    </location>
</feature>
<gene>
    <name evidence="2" type="ORF">SAMN05216199_1092</name>
</gene>
<name>A0A1H9RRZ1_9MICO</name>
<feature type="transmembrane region" description="Helical" evidence="1">
    <location>
        <begin position="204"/>
        <end position="223"/>
    </location>
</feature>
<organism evidence="2 3">
    <name type="scientific">Pedococcus cremeus</name>
    <dbReference type="NCBI Taxonomy" id="587636"/>
    <lineage>
        <taxon>Bacteria</taxon>
        <taxon>Bacillati</taxon>
        <taxon>Actinomycetota</taxon>
        <taxon>Actinomycetes</taxon>
        <taxon>Micrococcales</taxon>
        <taxon>Intrasporangiaceae</taxon>
        <taxon>Pedococcus</taxon>
    </lineage>
</organism>
<evidence type="ECO:0000313" key="3">
    <source>
        <dbReference type="Proteomes" id="UP000199019"/>
    </source>
</evidence>
<dbReference type="AlphaFoldDB" id="A0A1H9RRZ1"/>
<feature type="transmembrane region" description="Helical" evidence="1">
    <location>
        <begin position="29"/>
        <end position="51"/>
    </location>
</feature>
<dbReference type="RefSeq" id="WP_091755957.1">
    <property type="nucleotide sequence ID" value="NZ_FOHB01000001.1"/>
</dbReference>
<keyword evidence="1" id="KW-1133">Transmembrane helix</keyword>
<dbReference type="OrthoDB" id="3783887at2"/>
<sequence length="295" mass="31584">MRHIEIQVEFPAVPREHATRPLVLAPTRWPYVLSGCLAVAAAVSAGFSLWAPSVLTGPEVTQGNLRGTALVVLALGVPALLVAMAASSRGSARGLVVWLGAIAYLLYQGVLFCFGTPMNNLFLAYVAMLGLGLWSLLVLLRAVEVHRFTARVHGRMPTQQLAAVTALFAVLNGLAWLVRILPVVFTPHPGSLLEGSGMLTSPVWVQDLAFWVPAALVAAWWFWNHRPWGVLLGGGLLTFYAVECLSIASDQWFGAQADTSQPDLASTALVGPFLALGAALGAAVVWHLRHLDRAD</sequence>
<keyword evidence="1" id="KW-0472">Membrane</keyword>
<feature type="transmembrane region" description="Helical" evidence="1">
    <location>
        <begin position="121"/>
        <end position="140"/>
    </location>
</feature>
<dbReference type="STRING" id="587636.SAMN05216199_1092"/>
<protein>
    <submittedName>
        <fullName evidence="2">Uncharacterized protein</fullName>
    </submittedName>
</protein>
<keyword evidence="1" id="KW-0812">Transmembrane</keyword>
<feature type="transmembrane region" description="Helical" evidence="1">
    <location>
        <begin position="230"/>
        <end position="248"/>
    </location>
</feature>
<dbReference type="Proteomes" id="UP000199019">
    <property type="component" value="Unassembled WGS sequence"/>
</dbReference>
<feature type="transmembrane region" description="Helical" evidence="1">
    <location>
        <begin position="161"/>
        <end position="184"/>
    </location>
</feature>
<feature type="transmembrane region" description="Helical" evidence="1">
    <location>
        <begin position="63"/>
        <end position="83"/>
    </location>
</feature>
<evidence type="ECO:0000313" key="2">
    <source>
        <dbReference type="EMBL" id="SER75354.1"/>
    </source>
</evidence>
<dbReference type="EMBL" id="FOHB01000001">
    <property type="protein sequence ID" value="SER75354.1"/>
    <property type="molecule type" value="Genomic_DNA"/>
</dbReference>
<feature type="transmembrane region" description="Helical" evidence="1">
    <location>
        <begin position="268"/>
        <end position="288"/>
    </location>
</feature>
<keyword evidence="3" id="KW-1185">Reference proteome</keyword>
<evidence type="ECO:0000256" key="1">
    <source>
        <dbReference type="SAM" id="Phobius"/>
    </source>
</evidence>
<reference evidence="3" key="1">
    <citation type="submission" date="2016-10" db="EMBL/GenBank/DDBJ databases">
        <authorList>
            <person name="Varghese N."/>
            <person name="Submissions S."/>
        </authorList>
    </citation>
    <scope>NUCLEOTIDE SEQUENCE [LARGE SCALE GENOMIC DNA]</scope>
    <source>
        <strain evidence="3">CGMCC 1.6963</strain>
    </source>
</reference>
<proteinExistence type="predicted"/>
<accession>A0A1H9RRZ1</accession>